<organism evidence="1">
    <name type="scientific">Arundo donax</name>
    <name type="common">Giant reed</name>
    <name type="synonym">Donax arundinaceus</name>
    <dbReference type="NCBI Taxonomy" id="35708"/>
    <lineage>
        <taxon>Eukaryota</taxon>
        <taxon>Viridiplantae</taxon>
        <taxon>Streptophyta</taxon>
        <taxon>Embryophyta</taxon>
        <taxon>Tracheophyta</taxon>
        <taxon>Spermatophyta</taxon>
        <taxon>Magnoliopsida</taxon>
        <taxon>Liliopsida</taxon>
        <taxon>Poales</taxon>
        <taxon>Poaceae</taxon>
        <taxon>PACMAD clade</taxon>
        <taxon>Arundinoideae</taxon>
        <taxon>Arundineae</taxon>
        <taxon>Arundo</taxon>
    </lineage>
</organism>
<protein>
    <submittedName>
        <fullName evidence="1">Uncharacterized protein</fullName>
    </submittedName>
</protein>
<dbReference type="EMBL" id="GBRH01271607">
    <property type="protein sequence ID" value="JAD26288.1"/>
    <property type="molecule type" value="Transcribed_RNA"/>
</dbReference>
<evidence type="ECO:0000313" key="1">
    <source>
        <dbReference type="EMBL" id="JAD26288.1"/>
    </source>
</evidence>
<reference evidence="1" key="2">
    <citation type="journal article" date="2015" name="Data Brief">
        <title>Shoot transcriptome of the giant reed, Arundo donax.</title>
        <authorList>
            <person name="Barrero R.A."/>
            <person name="Guerrero F.D."/>
            <person name="Moolhuijzen P."/>
            <person name="Goolsby J.A."/>
            <person name="Tidwell J."/>
            <person name="Bellgard S.E."/>
            <person name="Bellgard M.I."/>
        </authorList>
    </citation>
    <scope>NUCLEOTIDE SEQUENCE</scope>
    <source>
        <tissue evidence="1">Shoot tissue taken approximately 20 cm above the soil surface</tissue>
    </source>
</reference>
<dbReference type="AlphaFoldDB" id="A0A0A8YL94"/>
<reference evidence="1" key="1">
    <citation type="submission" date="2014-09" db="EMBL/GenBank/DDBJ databases">
        <authorList>
            <person name="Magalhaes I.L.F."/>
            <person name="Oliveira U."/>
            <person name="Santos F.R."/>
            <person name="Vidigal T.H.D.A."/>
            <person name="Brescovit A.D."/>
            <person name="Santos A.J."/>
        </authorList>
    </citation>
    <scope>NUCLEOTIDE SEQUENCE</scope>
    <source>
        <tissue evidence="1">Shoot tissue taken approximately 20 cm above the soil surface</tissue>
    </source>
</reference>
<sequence>MSMIVISNLRHASWRSFPFCNPAQKHVQYVSLKITYIRVRTGALSKTISLWLNHIAKHIALTLTKI</sequence>
<name>A0A0A8YL94_ARUDO</name>
<proteinExistence type="predicted"/>
<accession>A0A0A8YL94</accession>